<sequence>MRVHGSPGTTPIRAPKPNALPQTAAGTRSNQPSYVSPDVMYPSIYYPTAEHCHPPVGLFRDNQMPVPARRVYNMPRIAQKTRRVGGQSQIGQPAVIQTWPQWRGR</sequence>
<evidence type="ECO:0000313" key="3">
    <source>
        <dbReference type="Proteomes" id="UP000015423"/>
    </source>
</evidence>
<geneLocation type="plasmid" evidence="2 3">
    <name>pSCO2</name>
</geneLocation>
<evidence type="ECO:0000313" key="2">
    <source>
        <dbReference type="EMBL" id="AGS73938.1"/>
    </source>
</evidence>
<reference evidence="2 3" key="1">
    <citation type="submission" date="2012-10" db="EMBL/GenBank/DDBJ databases">
        <title>The complete genome sequence of Streptomyces collinus Tu 365.</title>
        <authorList>
            <person name="Ruckert C."/>
            <person name="Szczepanowski R."/>
            <person name="Goesmann A."/>
            <person name="Pross E.K."/>
            <person name="Musiol E.M."/>
            <person name="Blin K."/>
            <person name="Wohlleben W."/>
            <person name="Puhler A."/>
            <person name="Weber T."/>
            <person name="Kalinowski J."/>
        </authorList>
    </citation>
    <scope>NUCLEOTIDE SEQUENCE [LARGE SCALE GENOMIC DNA]</scope>
    <source>
        <strain evidence="3">DSM 40733 / Tue 365</strain>
        <plasmid evidence="2 3">pSCO2</plasmid>
    </source>
</reference>
<gene>
    <name evidence="2" type="ORF">B446_35898</name>
</gene>
<protein>
    <submittedName>
        <fullName evidence="2">Uncharacterized protein</fullName>
    </submittedName>
</protein>
<feature type="compositionally biased region" description="Polar residues" evidence="1">
    <location>
        <begin position="20"/>
        <end position="34"/>
    </location>
</feature>
<evidence type="ECO:0000256" key="1">
    <source>
        <dbReference type="SAM" id="MobiDB-lite"/>
    </source>
</evidence>
<keyword evidence="3" id="KW-1185">Reference proteome</keyword>
<name>S5V2W1_STRC3</name>
<dbReference type="HOGENOM" id="CLU_2234974_0_0_11"/>
<organism evidence="2 3">
    <name type="scientific">Streptomyces collinus (strain DSM 40733 / Tue 365)</name>
    <dbReference type="NCBI Taxonomy" id="1214242"/>
    <lineage>
        <taxon>Bacteria</taxon>
        <taxon>Bacillati</taxon>
        <taxon>Actinomycetota</taxon>
        <taxon>Actinomycetes</taxon>
        <taxon>Kitasatosporales</taxon>
        <taxon>Streptomycetaceae</taxon>
        <taxon>Streptomyces</taxon>
    </lineage>
</organism>
<dbReference type="EMBL" id="CP006261">
    <property type="protein sequence ID" value="AGS73938.1"/>
    <property type="molecule type" value="Genomic_DNA"/>
</dbReference>
<keyword evidence="2" id="KW-0614">Plasmid</keyword>
<dbReference type="KEGG" id="sci:B446_35898"/>
<accession>S5V2W1</accession>
<feature type="region of interest" description="Disordered" evidence="1">
    <location>
        <begin position="1"/>
        <end position="35"/>
    </location>
</feature>
<dbReference type="Proteomes" id="UP000015423">
    <property type="component" value="Plasmid pSCO2"/>
</dbReference>
<feature type="region of interest" description="Disordered" evidence="1">
    <location>
        <begin position="82"/>
        <end position="105"/>
    </location>
</feature>
<proteinExistence type="predicted"/>
<dbReference type="AlphaFoldDB" id="S5V2W1"/>